<comment type="caution">
    <text evidence="1">The sequence shown here is derived from an EMBL/GenBank/DDBJ whole genome shotgun (WGS) entry which is preliminary data.</text>
</comment>
<proteinExistence type="predicted"/>
<protein>
    <submittedName>
        <fullName evidence="1">Uncharacterized protein</fullName>
    </submittedName>
</protein>
<organism evidence="1 2">
    <name type="scientific">Geodia barretti</name>
    <name type="common">Barrett's horny sponge</name>
    <dbReference type="NCBI Taxonomy" id="519541"/>
    <lineage>
        <taxon>Eukaryota</taxon>
        <taxon>Metazoa</taxon>
        <taxon>Porifera</taxon>
        <taxon>Demospongiae</taxon>
        <taxon>Heteroscleromorpha</taxon>
        <taxon>Tetractinellida</taxon>
        <taxon>Astrophorina</taxon>
        <taxon>Geodiidae</taxon>
        <taxon>Geodia</taxon>
    </lineage>
</organism>
<evidence type="ECO:0000313" key="2">
    <source>
        <dbReference type="Proteomes" id="UP001174909"/>
    </source>
</evidence>
<gene>
    <name evidence="1" type="ORF">GBAR_LOCUS10522</name>
</gene>
<dbReference type="EMBL" id="CASHTH010001613">
    <property type="protein sequence ID" value="CAI8017288.1"/>
    <property type="molecule type" value="Genomic_DNA"/>
</dbReference>
<dbReference type="AlphaFoldDB" id="A0AA35WDF5"/>
<accession>A0AA35WDF5</accession>
<dbReference type="Proteomes" id="UP001174909">
    <property type="component" value="Unassembled WGS sequence"/>
</dbReference>
<evidence type="ECO:0000313" key="1">
    <source>
        <dbReference type="EMBL" id="CAI8017288.1"/>
    </source>
</evidence>
<sequence length="25" mass="2977">MMIAFYFRVTKVIKKWTNTGRGVTK</sequence>
<name>A0AA35WDF5_GEOBA</name>
<reference evidence="1" key="1">
    <citation type="submission" date="2023-03" db="EMBL/GenBank/DDBJ databases">
        <authorList>
            <person name="Steffen K."/>
            <person name="Cardenas P."/>
        </authorList>
    </citation>
    <scope>NUCLEOTIDE SEQUENCE</scope>
</reference>
<keyword evidence="2" id="KW-1185">Reference proteome</keyword>